<reference evidence="4 5" key="1">
    <citation type="submission" date="2018-04" db="EMBL/GenBank/DDBJ databases">
        <title>Adhaeribacter sp. HMF7616 genome sequencing and assembly.</title>
        <authorList>
            <person name="Kang H."/>
            <person name="Kang J."/>
            <person name="Cha I."/>
            <person name="Kim H."/>
            <person name="Joh K."/>
        </authorList>
    </citation>
    <scope>NUCLEOTIDE SEQUENCE [LARGE SCALE GENOMIC DNA]</scope>
    <source>
        <strain evidence="4 5">HMF7616</strain>
    </source>
</reference>
<dbReference type="InterPro" id="IPR029058">
    <property type="entry name" value="AB_hydrolase_fold"/>
</dbReference>
<dbReference type="Pfam" id="PF02129">
    <property type="entry name" value="Peptidase_S15"/>
    <property type="match status" value="1"/>
</dbReference>
<dbReference type="Gene3D" id="1.10.3020.10">
    <property type="entry name" value="alpha-amino acid ester hydrolase ( Helical cap domain)"/>
    <property type="match status" value="1"/>
</dbReference>
<sequence length="647" mass="73890">MSLTLYFKQTMLQKLLCVFIMSASSILNNYAQTPVVKLTAQQKKDSVYLAQNYEWRQEMIPMRDGAKLYTEILVPKDTGQGKKYPFLMTRTPYNATRLYSRFYTAASFARLLQEGFIFVEQDVRGRWRSAGQYDHERALVANPNKQKQKQPDEATDTYDAIDWLLKNVKGNNGRVGIHGVSYPGFYSTAAAISNHPALKAVSPQAPVTDWFIGDDVHHNGAFFWMDFFDFLPRFNQDSPDKPATRTFGVTNSKNRNNYDYFLRTVQTPKRANTEYFKDSIPFWNDILAHPNYDSYWKSRNPLSHAKNLKPALLVVGGWFDAEDLYGALETYEKLEKQNPKATNQLVMGPWCHGCWWSDASSLGDIKFGAPTGQYYLDSLFLPFMNYHLKNQGPAPKLAEATVFQTGANKWRKFATWPLANLEEKFLYLWPNGKLGFTAPTGANSFQEYVSDPAKPVPYQGLVHRSRSREYMLDDQRFAASRPDVLTFATEPLASDLTLAGSILADLRVSISTTDADFVVKLIDVYPEDAPDSLVAAGRTANMSGYQQLVRAEIMRGKYRSSFENPTPFIPDTVTPVKYEIPDLLHTFKKGHQLMVQIQSSWFPLADRNPQQFLNIYEAKPEDYIKSTIRVYHDAQRASKLQVKVLRN</sequence>
<protein>
    <recommendedName>
        <fullName evidence="3">Xaa-Pro dipeptidyl-peptidase C-terminal domain-containing protein</fullName>
    </recommendedName>
</protein>
<evidence type="ECO:0000259" key="3">
    <source>
        <dbReference type="SMART" id="SM00939"/>
    </source>
</evidence>
<dbReference type="InterPro" id="IPR050278">
    <property type="entry name" value="Serine_Prot_S9B/DPPIV"/>
</dbReference>
<name>A0A369QIJ9_9BACT</name>
<dbReference type="PANTHER" id="PTHR11731:SF193">
    <property type="entry name" value="DIPEPTIDYL PEPTIDASE 9"/>
    <property type="match status" value="1"/>
</dbReference>
<gene>
    <name evidence="4" type="ORF">AHMF7616_02844</name>
</gene>
<dbReference type="SUPFAM" id="SSF53474">
    <property type="entry name" value="alpha/beta-Hydrolases"/>
    <property type="match status" value="1"/>
</dbReference>
<dbReference type="Proteomes" id="UP000253919">
    <property type="component" value="Unassembled WGS sequence"/>
</dbReference>
<dbReference type="AlphaFoldDB" id="A0A369QIJ9"/>
<evidence type="ECO:0000313" key="5">
    <source>
        <dbReference type="Proteomes" id="UP000253919"/>
    </source>
</evidence>
<evidence type="ECO:0000256" key="1">
    <source>
        <dbReference type="ARBA" id="ARBA00022801"/>
    </source>
</evidence>
<keyword evidence="2" id="KW-0732">Signal</keyword>
<evidence type="ECO:0000256" key="2">
    <source>
        <dbReference type="SAM" id="SignalP"/>
    </source>
</evidence>
<dbReference type="InterPro" id="IPR013736">
    <property type="entry name" value="Xaa-Pro_dipept_C"/>
</dbReference>
<feature type="chain" id="PRO_5016612161" description="Xaa-Pro dipeptidyl-peptidase C-terminal domain-containing protein" evidence="2">
    <location>
        <begin position="32"/>
        <end position="647"/>
    </location>
</feature>
<dbReference type="SUPFAM" id="SSF49785">
    <property type="entry name" value="Galactose-binding domain-like"/>
    <property type="match status" value="1"/>
</dbReference>
<keyword evidence="1" id="KW-0378">Hydrolase</keyword>
<keyword evidence="5" id="KW-1185">Reference proteome</keyword>
<evidence type="ECO:0000313" key="4">
    <source>
        <dbReference type="EMBL" id="RDC64232.1"/>
    </source>
</evidence>
<proteinExistence type="predicted"/>
<dbReference type="InterPro" id="IPR000383">
    <property type="entry name" value="Xaa-Pro-like_dom"/>
</dbReference>
<dbReference type="EMBL" id="QASA01000001">
    <property type="protein sequence ID" value="RDC64232.1"/>
    <property type="molecule type" value="Genomic_DNA"/>
</dbReference>
<organism evidence="4 5">
    <name type="scientific">Adhaeribacter pallidiroseus</name>
    <dbReference type="NCBI Taxonomy" id="2072847"/>
    <lineage>
        <taxon>Bacteria</taxon>
        <taxon>Pseudomonadati</taxon>
        <taxon>Bacteroidota</taxon>
        <taxon>Cytophagia</taxon>
        <taxon>Cytophagales</taxon>
        <taxon>Hymenobacteraceae</taxon>
        <taxon>Adhaeribacter</taxon>
    </lineage>
</organism>
<dbReference type="NCBIfam" id="TIGR00976">
    <property type="entry name" value="CocE_NonD"/>
    <property type="match status" value="1"/>
</dbReference>
<dbReference type="InterPro" id="IPR008979">
    <property type="entry name" value="Galactose-bd-like_sf"/>
</dbReference>
<dbReference type="GO" id="GO:0006508">
    <property type="term" value="P:proteolysis"/>
    <property type="evidence" value="ECO:0007669"/>
    <property type="project" value="TreeGrafter"/>
</dbReference>
<accession>A0A369QIJ9</accession>
<dbReference type="Gene3D" id="2.60.120.260">
    <property type="entry name" value="Galactose-binding domain-like"/>
    <property type="match status" value="1"/>
</dbReference>
<dbReference type="InterPro" id="IPR005674">
    <property type="entry name" value="CocE/Ser_esterase"/>
</dbReference>
<dbReference type="SMART" id="SM00939">
    <property type="entry name" value="PepX_C"/>
    <property type="match status" value="1"/>
</dbReference>
<dbReference type="PANTHER" id="PTHR11731">
    <property type="entry name" value="PROTEASE FAMILY S9B,C DIPEPTIDYL-PEPTIDASE IV-RELATED"/>
    <property type="match status" value="1"/>
</dbReference>
<feature type="domain" description="Xaa-Pro dipeptidyl-peptidase C-terminal" evidence="3">
    <location>
        <begin position="381"/>
        <end position="641"/>
    </location>
</feature>
<feature type="signal peptide" evidence="2">
    <location>
        <begin position="1"/>
        <end position="31"/>
    </location>
</feature>
<dbReference type="Gene3D" id="3.40.50.1820">
    <property type="entry name" value="alpha/beta hydrolase"/>
    <property type="match status" value="1"/>
</dbReference>
<dbReference type="Pfam" id="PF08530">
    <property type="entry name" value="PepX_C"/>
    <property type="match status" value="1"/>
</dbReference>
<comment type="caution">
    <text evidence="4">The sequence shown here is derived from an EMBL/GenBank/DDBJ whole genome shotgun (WGS) entry which is preliminary data.</text>
</comment>
<dbReference type="GO" id="GO:0008239">
    <property type="term" value="F:dipeptidyl-peptidase activity"/>
    <property type="evidence" value="ECO:0007669"/>
    <property type="project" value="InterPro"/>
</dbReference>